<dbReference type="GO" id="GO:0045259">
    <property type="term" value="C:proton-transporting ATP synthase complex"/>
    <property type="evidence" value="ECO:0007669"/>
    <property type="project" value="UniProtKB-KW"/>
</dbReference>
<evidence type="ECO:0000256" key="9">
    <source>
        <dbReference type="ARBA" id="ARBA00023310"/>
    </source>
</evidence>
<evidence type="ECO:0000256" key="4">
    <source>
        <dbReference type="ARBA" id="ARBA00022448"/>
    </source>
</evidence>
<evidence type="ECO:0000256" key="6">
    <source>
        <dbReference type="ARBA" id="ARBA00023065"/>
    </source>
</evidence>
<evidence type="ECO:0000313" key="10">
    <source>
        <dbReference type="EMBL" id="PLW82434.1"/>
    </source>
</evidence>
<dbReference type="InterPro" id="IPR000131">
    <property type="entry name" value="ATP_synth_F1_gsu"/>
</dbReference>
<comment type="subcellular location">
    <subcellularLocation>
        <location evidence="2">Membrane</location>
        <topology evidence="2">Peripheral membrane protein</topology>
    </subcellularLocation>
</comment>
<evidence type="ECO:0000256" key="8">
    <source>
        <dbReference type="ARBA" id="ARBA00023196"/>
    </source>
</evidence>
<dbReference type="InterPro" id="IPR035968">
    <property type="entry name" value="ATP_synth_F1_ATPase_gsu"/>
</dbReference>
<evidence type="ECO:0000256" key="1">
    <source>
        <dbReference type="ARBA" id="ARBA00003456"/>
    </source>
</evidence>
<dbReference type="OrthoDB" id="187217at2"/>
<evidence type="ECO:0000256" key="3">
    <source>
        <dbReference type="ARBA" id="ARBA00007681"/>
    </source>
</evidence>
<dbReference type="InterPro" id="IPR017709">
    <property type="entry name" value="Alt_ATP_synth_F1_gsu"/>
</dbReference>
<keyword evidence="7" id="KW-0472">Membrane</keyword>
<comment type="similarity">
    <text evidence="3">Belongs to the ATPase gamma chain family.</text>
</comment>
<evidence type="ECO:0000313" key="11">
    <source>
        <dbReference type="Proteomes" id="UP000234845"/>
    </source>
</evidence>
<dbReference type="PANTHER" id="PTHR11693">
    <property type="entry name" value="ATP SYNTHASE GAMMA CHAIN"/>
    <property type="match status" value="1"/>
</dbReference>
<dbReference type="EMBL" id="PKLZ01000008">
    <property type="protein sequence ID" value="PLW82434.1"/>
    <property type="molecule type" value="Genomic_DNA"/>
</dbReference>
<dbReference type="Pfam" id="PF00231">
    <property type="entry name" value="ATP-synt"/>
    <property type="match status" value="1"/>
</dbReference>
<dbReference type="CDD" id="cd12151">
    <property type="entry name" value="F1-ATPase_gamma"/>
    <property type="match status" value="1"/>
</dbReference>
<gene>
    <name evidence="10" type="ORF">CWI75_11780</name>
</gene>
<name>A0A2N5Y207_9GAMM</name>
<accession>A0A2N5Y207</accession>
<dbReference type="SUPFAM" id="SSF52943">
    <property type="entry name" value="ATP synthase (F1-ATPase), gamma subunit"/>
    <property type="match status" value="1"/>
</dbReference>
<dbReference type="PRINTS" id="PR00126">
    <property type="entry name" value="ATPASEGAMMA"/>
</dbReference>
<dbReference type="GO" id="GO:0046933">
    <property type="term" value="F:proton-transporting ATP synthase activity, rotational mechanism"/>
    <property type="evidence" value="ECO:0007669"/>
    <property type="project" value="InterPro"/>
</dbReference>
<evidence type="ECO:0000256" key="7">
    <source>
        <dbReference type="ARBA" id="ARBA00023136"/>
    </source>
</evidence>
<comment type="caution">
    <text evidence="10">The sequence shown here is derived from an EMBL/GenBank/DDBJ whole genome shotgun (WGS) entry which is preliminary data.</text>
</comment>
<keyword evidence="9" id="KW-0066">ATP synthesis</keyword>
<dbReference type="RefSeq" id="WP_101521686.1">
    <property type="nucleotide sequence ID" value="NZ_PKLZ01000008.1"/>
</dbReference>
<dbReference type="Proteomes" id="UP000234845">
    <property type="component" value="Unassembled WGS sequence"/>
</dbReference>
<evidence type="ECO:0000256" key="2">
    <source>
        <dbReference type="ARBA" id="ARBA00004170"/>
    </source>
</evidence>
<comment type="function">
    <text evidence="1">Produces ATP from ADP in the presence of a proton gradient across the membrane. The gamma chain is believed to be important in regulating ATPase activity and the flow of protons through the CF(0) complex.</text>
</comment>
<proteinExistence type="inferred from homology"/>
<dbReference type="PANTHER" id="PTHR11693:SF22">
    <property type="entry name" value="ATP SYNTHASE SUBUNIT GAMMA, MITOCHONDRIAL"/>
    <property type="match status" value="1"/>
</dbReference>
<dbReference type="AlphaFoldDB" id="A0A2N5Y207"/>
<keyword evidence="8" id="KW-0139">CF(1)</keyword>
<keyword evidence="11" id="KW-1185">Reference proteome</keyword>
<reference evidence="11" key="1">
    <citation type="submission" date="2017-11" db="EMBL/GenBank/DDBJ databases">
        <title>The draft genome sequence of Chromatocurvus sp. F02.</title>
        <authorList>
            <person name="Du Z.-J."/>
            <person name="Chang Y.-Q."/>
        </authorList>
    </citation>
    <scope>NUCLEOTIDE SEQUENCE [LARGE SCALE GENOMIC DNA]</scope>
    <source>
        <strain evidence="11">F02</strain>
    </source>
</reference>
<organism evidence="10 11">
    <name type="scientific">Kineobactrum sediminis</name>
    <dbReference type="NCBI Taxonomy" id="1905677"/>
    <lineage>
        <taxon>Bacteria</taxon>
        <taxon>Pseudomonadati</taxon>
        <taxon>Pseudomonadota</taxon>
        <taxon>Gammaproteobacteria</taxon>
        <taxon>Cellvibrionales</taxon>
        <taxon>Halieaceae</taxon>
        <taxon>Kineobactrum</taxon>
    </lineage>
</organism>
<protein>
    <submittedName>
        <fullName evidence="10">F0F1 ATP synthase subunit gamma</fullName>
    </submittedName>
</protein>
<keyword evidence="6" id="KW-0406">Ion transport</keyword>
<dbReference type="Gene3D" id="1.10.287.80">
    <property type="entry name" value="ATP synthase, gamma subunit, helix hairpin domain"/>
    <property type="match status" value="1"/>
</dbReference>
<sequence length="299" mass="33835">MESLENLHRQLGSLEELQTIVRTMKALSAASIQQYELSVRALTDYYQTVERGLHVVLKDMHAPVSKPSPQGRARLAAVVFGSDHGLCGRFNEEISQHALERMDSSTADPDNRLLLAVGARAAGSLEYAGQTVNDEFPVPGSARQITETVQQVLVKIDEWREQQGVYYVYLFYNRHSRGKGYHPTGIELFPINLRHFKRLEEEKWPSRSLPVFSMKGEALLSRLLYQYLFVSVFRACAESQASEHASRLAAMQSAEKNLDERLDEVTMTYRRARQNVITSELLDVVAGFEAITSAKEQKK</sequence>
<keyword evidence="5" id="KW-0375">Hydrogen ion transport</keyword>
<evidence type="ECO:0000256" key="5">
    <source>
        <dbReference type="ARBA" id="ARBA00022781"/>
    </source>
</evidence>
<dbReference type="NCBIfam" id="TIGR03323">
    <property type="entry name" value="alt_F1F0_F1_gam"/>
    <property type="match status" value="1"/>
</dbReference>
<dbReference type="Gene3D" id="3.40.1380.10">
    <property type="match status" value="1"/>
</dbReference>
<keyword evidence="4" id="KW-0813">Transport</keyword>